<keyword evidence="2 3" id="KW-0378">Hydrolase</keyword>
<dbReference type="AlphaFoldDB" id="W4ERQ8"/>
<accession>W4ERQ8</accession>
<comment type="function">
    <text evidence="3">Nucleoside triphosphate pyrophosphatase. May have a dual role in cell division arrest and in preventing the incorporation of modified nucleotides into cellular nucleic acids.</text>
</comment>
<comment type="caution">
    <text evidence="4">The sequence shown here is derived from an EMBL/GenBank/DDBJ whole genome shotgun (WGS) entry which is preliminary data.</text>
</comment>
<dbReference type="Pfam" id="PF02545">
    <property type="entry name" value="Maf"/>
    <property type="match status" value="1"/>
</dbReference>
<dbReference type="PANTHER" id="PTHR43213">
    <property type="entry name" value="BIFUNCTIONAL DTTP/UTP PYROPHOSPHATASE/METHYLTRANSFERASE PROTEIN-RELATED"/>
    <property type="match status" value="1"/>
</dbReference>
<name>W4ERQ8_9BACL</name>
<dbReference type="InterPro" id="IPR029001">
    <property type="entry name" value="ITPase-like_fam"/>
</dbReference>
<protein>
    <recommendedName>
        <fullName evidence="3">Nucleoside triphosphate pyrophosphatase</fullName>
        <ecNumber evidence="3">3.6.1.9</ecNumber>
    </recommendedName>
    <alternativeName>
        <fullName evidence="3">Nucleotide pyrophosphatase</fullName>
        <shortName evidence="3">Nucleotide PPase</shortName>
    </alternativeName>
</protein>
<dbReference type="Gene3D" id="3.90.950.10">
    <property type="match status" value="1"/>
</dbReference>
<evidence type="ECO:0000256" key="3">
    <source>
        <dbReference type="HAMAP-Rule" id="MF_00528"/>
    </source>
</evidence>
<gene>
    <name evidence="4" type="ORF">C176_15762</name>
</gene>
<dbReference type="GO" id="GO:0005737">
    <property type="term" value="C:cytoplasm"/>
    <property type="evidence" value="ECO:0007669"/>
    <property type="project" value="UniProtKB-SubCell"/>
</dbReference>
<proteinExistence type="inferred from homology"/>
<reference evidence="4 5" key="1">
    <citation type="journal article" date="2014" name="BMC Genomics">
        <title>Genomic comparison of sporeforming bacilli isolated from milk.</title>
        <authorList>
            <person name="Moreno Switt A.I."/>
            <person name="Andrus A.D."/>
            <person name="Ranieri M.L."/>
            <person name="Orsi R.H."/>
            <person name="Ivy R."/>
            <person name="den Bakker H.C."/>
            <person name="Martin N.H."/>
            <person name="Wiedmann M."/>
            <person name="Boor K.J."/>
        </authorList>
    </citation>
    <scope>NUCLEOTIDE SEQUENCE [LARGE SCALE GENOMIC DNA]</scope>
    <source>
        <strain evidence="4 5">FSL R5-213</strain>
    </source>
</reference>
<evidence type="ECO:0000313" key="4">
    <source>
        <dbReference type="EMBL" id="ETT82461.1"/>
    </source>
</evidence>
<dbReference type="EMBL" id="ASQA01000034">
    <property type="protein sequence ID" value="ETT82461.1"/>
    <property type="molecule type" value="Genomic_DNA"/>
</dbReference>
<dbReference type="eggNOG" id="COG0424">
    <property type="taxonomic scope" value="Bacteria"/>
</dbReference>
<dbReference type="HAMAP" id="MF_00528">
    <property type="entry name" value="Maf"/>
    <property type="match status" value="1"/>
</dbReference>
<keyword evidence="3" id="KW-0546">Nucleotide metabolism</keyword>
<comment type="similarity">
    <text evidence="3">Belongs to the Maf family.</text>
</comment>
<evidence type="ECO:0000256" key="1">
    <source>
        <dbReference type="ARBA" id="ARBA00001968"/>
    </source>
</evidence>
<dbReference type="SUPFAM" id="SSF52972">
    <property type="entry name" value="ITPase-like"/>
    <property type="match status" value="1"/>
</dbReference>
<dbReference type="EC" id="3.6.1.9" evidence="3"/>
<evidence type="ECO:0000313" key="5">
    <source>
        <dbReference type="Proteomes" id="UP000019062"/>
    </source>
</evidence>
<sequence length="203" mass="22935">MTLNPVTTIVLVSPKGNAEDIFARIKIPYEVEYHHVAIDYPSTTSPLDFTVYCSFVTLWRQFMVEHNKAYISTKRTVSINGEIMSPPTTRQAAYRYLAKLSNRQHIVTTAIAVRYLGQLTMVVVESKVTMKKLSQKIIEHYVETGEPFEHDIGYNIQGLGANLSESIEGDFDNVAGLPIDSLQEHLINKKILDVKEGEIVDVY</sequence>
<keyword evidence="3" id="KW-0963">Cytoplasm</keyword>
<dbReference type="InterPro" id="IPR003697">
    <property type="entry name" value="Maf-like"/>
</dbReference>
<organism evidence="4 5">
    <name type="scientific">Viridibacillus arenosi FSL R5-213</name>
    <dbReference type="NCBI Taxonomy" id="1227360"/>
    <lineage>
        <taxon>Bacteria</taxon>
        <taxon>Bacillati</taxon>
        <taxon>Bacillota</taxon>
        <taxon>Bacilli</taxon>
        <taxon>Bacillales</taxon>
        <taxon>Caryophanaceae</taxon>
        <taxon>Viridibacillus</taxon>
    </lineage>
</organism>
<keyword evidence="5" id="KW-1185">Reference proteome</keyword>
<comment type="catalytic activity">
    <reaction evidence="3">
        <text>a ribonucleoside 5'-triphosphate + H2O = a ribonucleoside 5'-phosphate + diphosphate + H(+)</text>
        <dbReference type="Rhea" id="RHEA:23996"/>
        <dbReference type="ChEBI" id="CHEBI:15377"/>
        <dbReference type="ChEBI" id="CHEBI:15378"/>
        <dbReference type="ChEBI" id="CHEBI:33019"/>
        <dbReference type="ChEBI" id="CHEBI:58043"/>
        <dbReference type="ChEBI" id="CHEBI:61557"/>
        <dbReference type="EC" id="3.6.1.9"/>
    </reaction>
</comment>
<comment type="catalytic activity">
    <reaction evidence="3">
        <text>a 2'-deoxyribonucleoside 5'-triphosphate + H2O = a 2'-deoxyribonucleoside 5'-phosphate + diphosphate + H(+)</text>
        <dbReference type="Rhea" id="RHEA:44644"/>
        <dbReference type="ChEBI" id="CHEBI:15377"/>
        <dbReference type="ChEBI" id="CHEBI:15378"/>
        <dbReference type="ChEBI" id="CHEBI:33019"/>
        <dbReference type="ChEBI" id="CHEBI:61560"/>
        <dbReference type="ChEBI" id="CHEBI:65317"/>
        <dbReference type="EC" id="3.6.1.9"/>
    </reaction>
</comment>
<comment type="cofactor">
    <cofactor evidence="1 3">
        <name>a divalent metal cation</name>
        <dbReference type="ChEBI" id="CHEBI:60240"/>
    </cofactor>
</comment>
<evidence type="ECO:0000256" key="2">
    <source>
        <dbReference type="ARBA" id="ARBA00022801"/>
    </source>
</evidence>
<dbReference type="GO" id="GO:0047429">
    <property type="term" value="F:nucleoside triphosphate diphosphatase activity"/>
    <property type="evidence" value="ECO:0007669"/>
    <property type="project" value="UniProtKB-EC"/>
</dbReference>
<dbReference type="Proteomes" id="UP000019062">
    <property type="component" value="Unassembled WGS sequence"/>
</dbReference>
<comment type="subcellular location">
    <subcellularLocation>
        <location evidence="3">Cytoplasm</location>
    </subcellularLocation>
</comment>
<dbReference type="PANTHER" id="PTHR43213:SF5">
    <property type="entry name" value="BIFUNCTIONAL DTTP_UTP PYROPHOSPHATASE_METHYLTRANSFERASE PROTEIN-RELATED"/>
    <property type="match status" value="1"/>
</dbReference>
<comment type="caution">
    <text evidence="3">Lacks conserved residue(s) required for the propagation of feature annotation.</text>
</comment>
<dbReference type="GO" id="GO:0009117">
    <property type="term" value="P:nucleotide metabolic process"/>
    <property type="evidence" value="ECO:0007669"/>
    <property type="project" value="UniProtKB-KW"/>
</dbReference>
<dbReference type="RefSeq" id="WP_051448774.1">
    <property type="nucleotide sequence ID" value="NZ_ASQA01000034.1"/>
</dbReference>